<proteinExistence type="predicted"/>
<accession>A0AAE1EHX4</accession>
<evidence type="ECO:0000313" key="2">
    <source>
        <dbReference type="Proteomes" id="UP001286313"/>
    </source>
</evidence>
<dbReference type="Proteomes" id="UP001286313">
    <property type="component" value="Unassembled WGS sequence"/>
</dbReference>
<protein>
    <submittedName>
        <fullName evidence="1">Uncharacterized protein</fullName>
    </submittedName>
</protein>
<reference evidence="1" key="1">
    <citation type="submission" date="2023-10" db="EMBL/GenBank/DDBJ databases">
        <title>Genome assemblies of two species of porcelain crab, Petrolisthes cinctipes and Petrolisthes manimaculis (Anomura: Porcellanidae).</title>
        <authorList>
            <person name="Angst P."/>
        </authorList>
    </citation>
    <scope>NUCLEOTIDE SEQUENCE</scope>
    <source>
        <strain evidence="1">PB745_01</strain>
        <tissue evidence="1">Gill</tissue>
    </source>
</reference>
<keyword evidence="2" id="KW-1185">Reference proteome</keyword>
<dbReference type="EMBL" id="JAWQEG010007875">
    <property type="protein sequence ID" value="KAK3851490.1"/>
    <property type="molecule type" value="Genomic_DNA"/>
</dbReference>
<organism evidence="1 2">
    <name type="scientific">Petrolisthes cinctipes</name>
    <name type="common">Flat porcelain crab</name>
    <dbReference type="NCBI Taxonomy" id="88211"/>
    <lineage>
        <taxon>Eukaryota</taxon>
        <taxon>Metazoa</taxon>
        <taxon>Ecdysozoa</taxon>
        <taxon>Arthropoda</taxon>
        <taxon>Crustacea</taxon>
        <taxon>Multicrustacea</taxon>
        <taxon>Malacostraca</taxon>
        <taxon>Eumalacostraca</taxon>
        <taxon>Eucarida</taxon>
        <taxon>Decapoda</taxon>
        <taxon>Pleocyemata</taxon>
        <taxon>Anomura</taxon>
        <taxon>Galatheoidea</taxon>
        <taxon>Porcellanidae</taxon>
        <taxon>Petrolisthes</taxon>
    </lineage>
</organism>
<comment type="caution">
    <text evidence="1">The sequence shown here is derived from an EMBL/GenBank/DDBJ whole genome shotgun (WGS) entry which is preliminary data.</text>
</comment>
<evidence type="ECO:0000313" key="1">
    <source>
        <dbReference type="EMBL" id="KAK3851490.1"/>
    </source>
</evidence>
<name>A0AAE1EHX4_PETCI</name>
<dbReference type="AlphaFoldDB" id="A0AAE1EHX4"/>
<sequence>MLTCRQAIARTGKHTIRQVVGRQTYTQTQGDIDTHASWQAGKSLVVLVGWHGEVRPRHACWCHQPDSGTNLPLAASTAGLASATGRGVITFPLLVHPATQSTLPPVCAAALALCIIRHHNGKDVQVGDTRATQATAVVRLVGGEGRLVSACSSSIVRWSRPCYHHCYATKHTPPPCPNTDASGSTHAHTLVTPLPHTAAHTRTPPSSWR</sequence>
<gene>
    <name evidence="1" type="ORF">Pcinc_041865</name>
</gene>